<evidence type="ECO:0000313" key="3">
    <source>
        <dbReference type="Proteomes" id="UP000077521"/>
    </source>
</evidence>
<organism evidence="2 3">
    <name type="scientific">Tilletia indica</name>
    <dbReference type="NCBI Taxonomy" id="43049"/>
    <lineage>
        <taxon>Eukaryota</taxon>
        <taxon>Fungi</taxon>
        <taxon>Dikarya</taxon>
        <taxon>Basidiomycota</taxon>
        <taxon>Ustilaginomycotina</taxon>
        <taxon>Exobasidiomycetes</taxon>
        <taxon>Tilletiales</taxon>
        <taxon>Tilletiaceae</taxon>
        <taxon>Tilletia</taxon>
    </lineage>
</organism>
<accession>A0A8T8SDF6</accession>
<dbReference type="CDD" id="cd00043">
    <property type="entry name" value="CYCLIN_SF"/>
    <property type="match status" value="1"/>
</dbReference>
<dbReference type="AlphaFoldDB" id="A0A8T8SDF6"/>
<gene>
    <name evidence="2" type="ORF">A4X13_0g8681</name>
</gene>
<evidence type="ECO:0000313" key="2">
    <source>
        <dbReference type="EMBL" id="KAE8237660.1"/>
    </source>
</evidence>
<name>A0A8T8SDF6_9BASI</name>
<sequence>MGVSSLQQDISRWHKLISFLRPQKVKSNNRRLVVVPGLGPVLPASEPRVETEGRRLPELGFERGDVAPWDPTPEESELHDRIQRTSAAIEEAEQAAEDASFDVASRETVDKAVREWMRTMQEYIELPDTTMDLAFRMWDQVRAVRPNLHAKKYHEAAVGAMYRASCTCGHPEHLEESEISVLTEFKYYVGEWLTEGAIEAASEMVGQCVQVAEAITDNGNSAQEVQTRAEIAILCNEMRAHAMVALTLLGKGTGCADTVVDAAKHLYGRYIDENGSVPPSWSMFGPAALVICSERADRERSLTTTEPPQPGISHIAAFLGCETNDIRDDAWELRKRLAMPTAGEEETQAEEEDA</sequence>
<proteinExistence type="predicted"/>
<reference evidence="2" key="1">
    <citation type="submission" date="2016-04" db="EMBL/GenBank/DDBJ databases">
        <authorList>
            <person name="Nguyen H.D."/>
            <person name="Samba Siva P."/>
            <person name="Cullis J."/>
            <person name="Levesque C.A."/>
            <person name="Hambleton S."/>
        </authorList>
    </citation>
    <scope>NUCLEOTIDE SEQUENCE</scope>
    <source>
        <strain evidence="2">DAOMC 236416</strain>
    </source>
</reference>
<dbReference type="EMBL" id="LWDF02001682">
    <property type="protein sequence ID" value="KAE8237660.1"/>
    <property type="molecule type" value="Genomic_DNA"/>
</dbReference>
<keyword evidence="1" id="KW-0175">Coiled coil</keyword>
<dbReference type="Proteomes" id="UP000077521">
    <property type="component" value="Unassembled WGS sequence"/>
</dbReference>
<comment type="caution">
    <text evidence="2">The sequence shown here is derived from an EMBL/GenBank/DDBJ whole genome shotgun (WGS) entry which is preliminary data.</text>
</comment>
<keyword evidence="3" id="KW-1185">Reference proteome</keyword>
<feature type="coiled-coil region" evidence="1">
    <location>
        <begin position="75"/>
        <end position="102"/>
    </location>
</feature>
<protein>
    <submittedName>
        <fullName evidence="2">Uncharacterized protein</fullName>
    </submittedName>
</protein>
<reference evidence="2" key="2">
    <citation type="journal article" date="2019" name="IMA Fungus">
        <title>Genome sequencing and comparison of five Tilletia species to identify candidate genes for the detection of regulated species infecting wheat.</title>
        <authorList>
            <person name="Nguyen H.D.T."/>
            <person name="Sultana T."/>
            <person name="Kesanakurti P."/>
            <person name="Hambleton S."/>
        </authorList>
    </citation>
    <scope>NUCLEOTIDE SEQUENCE</scope>
    <source>
        <strain evidence="2">DAOMC 236416</strain>
    </source>
</reference>
<evidence type="ECO:0000256" key="1">
    <source>
        <dbReference type="SAM" id="Coils"/>
    </source>
</evidence>